<keyword evidence="9" id="KW-1185">Reference proteome</keyword>
<dbReference type="SUPFAM" id="SSF52540">
    <property type="entry name" value="P-loop containing nucleoside triphosphate hydrolases"/>
    <property type="match status" value="1"/>
</dbReference>
<keyword evidence="6" id="KW-0234">DNA repair</keyword>
<evidence type="ECO:0000313" key="8">
    <source>
        <dbReference type="EMBL" id="SMB94929.1"/>
    </source>
</evidence>
<dbReference type="Gene3D" id="3.40.50.300">
    <property type="entry name" value="P-loop containing nucleotide triphosphate hydrolases"/>
    <property type="match status" value="1"/>
</dbReference>
<dbReference type="PANTHER" id="PTHR11059:SF0">
    <property type="entry name" value="DNA REPAIR PROTEIN RECN"/>
    <property type="match status" value="1"/>
</dbReference>
<dbReference type="InterPro" id="IPR027417">
    <property type="entry name" value="P-loop_NTPase"/>
</dbReference>
<keyword evidence="3" id="KW-0547">Nucleotide-binding</keyword>
<dbReference type="GO" id="GO:0043590">
    <property type="term" value="C:bacterial nucleoid"/>
    <property type="evidence" value="ECO:0007669"/>
    <property type="project" value="TreeGrafter"/>
</dbReference>
<organism evidence="8 9">
    <name type="scientific">Desulfonispora thiosulfatigenes DSM 11270</name>
    <dbReference type="NCBI Taxonomy" id="656914"/>
    <lineage>
        <taxon>Bacteria</taxon>
        <taxon>Bacillati</taxon>
        <taxon>Bacillota</taxon>
        <taxon>Clostridia</taxon>
        <taxon>Eubacteriales</taxon>
        <taxon>Peptococcaceae</taxon>
        <taxon>Desulfonispora</taxon>
    </lineage>
</organism>
<evidence type="ECO:0000256" key="3">
    <source>
        <dbReference type="ARBA" id="ARBA00022741"/>
    </source>
</evidence>
<dbReference type="EMBL" id="FWWT01000022">
    <property type="protein sequence ID" value="SMB94929.1"/>
    <property type="molecule type" value="Genomic_DNA"/>
</dbReference>
<keyword evidence="5" id="KW-0067">ATP-binding</keyword>
<evidence type="ECO:0000256" key="7">
    <source>
        <dbReference type="ARBA" id="ARBA00033408"/>
    </source>
</evidence>
<dbReference type="GO" id="GO:0006281">
    <property type="term" value="P:DNA repair"/>
    <property type="evidence" value="ECO:0007669"/>
    <property type="project" value="UniProtKB-KW"/>
</dbReference>
<dbReference type="GO" id="GO:0009432">
    <property type="term" value="P:SOS response"/>
    <property type="evidence" value="ECO:0007669"/>
    <property type="project" value="TreeGrafter"/>
</dbReference>
<dbReference type="STRING" id="656914.SAMN00017405_0298"/>
<accession>A0A1W1VNI6</accession>
<evidence type="ECO:0000256" key="6">
    <source>
        <dbReference type="ARBA" id="ARBA00023204"/>
    </source>
</evidence>
<dbReference type="PANTHER" id="PTHR11059">
    <property type="entry name" value="DNA REPAIR PROTEIN RECN"/>
    <property type="match status" value="1"/>
</dbReference>
<dbReference type="GO" id="GO:0005524">
    <property type="term" value="F:ATP binding"/>
    <property type="evidence" value="ECO:0007669"/>
    <property type="project" value="UniProtKB-KW"/>
</dbReference>
<evidence type="ECO:0000313" key="9">
    <source>
        <dbReference type="Proteomes" id="UP000192731"/>
    </source>
</evidence>
<dbReference type="OrthoDB" id="9806954at2"/>
<comment type="similarity">
    <text evidence="1">Belongs to the RecN family.</text>
</comment>
<keyword evidence="4" id="KW-0227">DNA damage</keyword>
<dbReference type="InterPro" id="IPR004604">
    <property type="entry name" value="DNA_recomb/repair_RecN"/>
</dbReference>
<gene>
    <name evidence="8" type="ORF">SAMN00017405_0298</name>
</gene>
<proteinExistence type="inferred from homology"/>
<dbReference type="AlphaFoldDB" id="A0A1W1VNI6"/>
<dbReference type="Proteomes" id="UP000192731">
    <property type="component" value="Unassembled WGS sequence"/>
</dbReference>
<evidence type="ECO:0000256" key="5">
    <source>
        <dbReference type="ARBA" id="ARBA00022840"/>
    </source>
</evidence>
<name>A0A1W1VNI6_DESTI</name>
<sequence length="120" mass="13163">MSRIMLALKVILAKVDSINTLIFDEIDAGIGGNILVKVADTLSSLATDCQVICVTHSPQIASCAHKHWLISKKIIENKTITDINELAENERIDELARMLGGSDQVTKSHALELRKKVISK</sequence>
<protein>
    <recommendedName>
        <fullName evidence="2">DNA repair protein RecN</fullName>
    </recommendedName>
    <alternativeName>
        <fullName evidence="7">Recombination protein N</fullName>
    </alternativeName>
</protein>
<evidence type="ECO:0000256" key="1">
    <source>
        <dbReference type="ARBA" id="ARBA00009441"/>
    </source>
</evidence>
<dbReference type="GO" id="GO:0006310">
    <property type="term" value="P:DNA recombination"/>
    <property type="evidence" value="ECO:0007669"/>
    <property type="project" value="InterPro"/>
</dbReference>
<dbReference type="RefSeq" id="WP_084054109.1">
    <property type="nucleotide sequence ID" value="NZ_FWWT01000022.1"/>
</dbReference>
<reference evidence="8 9" key="1">
    <citation type="submission" date="2017-04" db="EMBL/GenBank/DDBJ databases">
        <authorList>
            <person name="Afonso C.L."/>
            <person name="Miller P.J."/>
            <person name="Scott M.A."/>
            <person name="Spackman E."/>
            <person name="Goraichik I."/>
            <person name="Dimitrov K.M."/>
            <person name="Suarez D.L."/>
            <person name="Swayne D.E."/>
        </authorList>
    </citation>
    <scope>NUCLEOTIDE SEQUENCE [LARGE SCALE GENOMIC DNA]</scope>
    <source>
        <strain evidence="8 9">DSM 11270</strain>
    </source>
</reference>
<evidence type="ECO:0000256" key="4">
    <source>
        <dbReference type="ARBA" id="ARBA00022763"/>
    </source>
</evidence>
<evidence type="ECO:0000256" key="2">
    <source>
        <dbReference type="ARBA" id="ARBA00021315"/>
    </source>
</evidence>